<proteinExistence type="predicted"/>
<dbReference type="AlphaFoldDB" id="A0AAP0JP08"/>
<accession>A0AAP0JP08</accession>
<sequence length="101" mass="11195">MTTFATLASPAKQALVDRSRRRSNSEIPTTTHLPNSHQERLGSILVTLHIEYLKKAAISPSRLADFLNSQIPKTITLSPPLYADDVLLENSTLQKLNPNCL</sequence>
<gene>
    <name evidence="2" type="ORF">Sjap_007695</name>
</gene>
<evidence type="ECO:0000313" key="2">
    <source>
        <dbReference type="EMBL" id="KAK9137101.1"/>
    </source>
</evidence>
<dbReference type="EMBL" id="JBBNAE010000003">
    <property type="protein sequence ID" value="KAK9137101.1"/>
    <property type="molecule type" value="Genomic_DNA"/>
</dbReference>
<evidence type="ECO:0000313" key="3">
    <source>
        <dbReference type="Proteomes" id="UP001417504"/>
    </source>
</evidence>
<feature type="compositionally biased region" description="Polar residues" evidence="1">
    <location>
        <begin position="25"/>
        <end position="35"/>
    </location>
</feature>
<evidence type="ECO:0000256" key="1">
    <source>
        <dbReference type="SAM" id="MobiDB-lite"/>
    </source>
</evidence>
<feature type="region of interest" description="Disordered" evidence="1">
    <location>
        <begin position="1"/>
        <end position="35"/>
    </location>
</feature>
<comment type="caution">
    <text evidence="2">The sequence shown here is derived from an EMBL/GenBank/DDBJ whole genome shotgun (WGS) entry which is preliminary data.</text>
</comment>
<name>A0AAP0JP08_9MAGN</name>
<reference evidence="2 3" key="1">
    <citation type="submission" date="2024-01" db="EMBL/GenBank/DDBJ databases">
        <title>Genome assemblies of Stephania.</title>
        <authorList>
            <person name="Yang L."/>
        </authorList>
    </citation>
    <scope>NUCLEOTIDE SEQUENCE [LARGE SCALE GENOMIC DNA]</scope>
    <source>
        <strain evidence="2">QJT</strain>
        <tissue evidence="2">Leaf</tissue>
    </source>
</reference>
<dbReference type="Proteomes" id="UP001417504">
    <property type="component" value="Unassembled WGS sequence"/>
</dbReference>
<protein>
    <submittedName>
        <fullName evidence="2">Uncharacterized protein</fullName>
    </submittedName>
</protein>
<keyword evidence="3" id="KW-1185">Reference proteome</keyword>
<organism evidence="2 3">
    <name type="scientific">Stephania japonica</name>
    <dbReference type="NCBI Taxonomy" id="461633"/>
    <lineage>
        <taxon>Eukaryota</taxon>
        <taxon>Viridiplantae</taxon>
        <taxon>Streptophyta</taxon>
        <taxon>Embryophyta</taxon>
        <taxon>Tracheophyta</taxon>
        <taxon>Spermatophyta</taxon>
        <taxon>Magnoliopsida</taxon>
        <taxon>Ranunculales</taxon>
        <taxon>Menispermaceae</taxon>
        <taxon>Menispermoideae</taxon>
        <taxon>Cissampelideae</taxon>
        <taxon>Stephania</taxon>
    </lineage>
</organism>